<gene>
    <name evidence="2" type="ordered locus">Hneap_0933</name>
</gene>
<feature type="region of interest" description="Disordered" evidence="1">
    <location>
        <begin position="129"/>
        <end position="170"/>
    </location>
</feature>
<dbReference type="AlphaFoldDB" id="D0KZA2"/>
<proteinExistence type="predicted"/>
<protein>
    <submittedName>
        <fullName evidence="2">Uncharacterized protein</fullName>
    </submittedName>
</protein>
<reference evidence="2 3" key="1">
    <citation type="submission" date="2009-10" db="EMBL/GenBank/DDBJ databases">
        <title>Complete sequence of Halothiobacillus neapolitanus c2.</title>
        <authorList>
            <consortium name="US DOE Joint Genome Institute"/>
            <person name="Lucas S."/>
            <person name="Copeland A."/>
            <person name="Lapidus A."/>
            <person name="Glavina del Rio T."/>
            <person name="Tice H."/>
            <person name="Bruce D."/>
            <person name="Goodwin L."/>
            <person name="Pitluck S."/>
            <person name="Davenport K."/>
            <person name="Brettin T."/>
            <person name="Detter J.C."/>
            <person name="Han C."/>
            <person name="Tapia R."/>
            <person name="Larimer F."/>
            <person name="Land M."/>
            <person name="Hauser L."/>
            <person name="Kyrpides N."/>
            <person name="Mikhailova N."/>
            <person name="Kerfeld C."/>
            <person name="Cannon G."/>
            <person name="Heinhort S."/>
        </authorList>
    </citation>
    <scope>NUCLEOTIDE SEQUENCE [LARGE SCALE GENOMIC DNA]</scope>
    <source>
        <strain evidence="3">ATCC 23641 / c2</strain>
    </source>
</reference>
<keyword evidence="3" id="KW-1185">Reference proteome</keyword>
<organism evidence="2 3">
    <name type="scientific">Halothiobacillus neapolitanus (strain ATCC 23641 / DSM 15147 / CIP 104769 / NCIMB 8539 / c2)</name>
    <name type="common">Thiobacillus neapolitanus</name>
    <dbReference type="NCBI Taxonomy" id="555778"/>
    <lineage>
        <taxon>Bacteria</taxon>
        <taxon>Pseudomonadati</taxon>
        <taxon>Pseudomonadota</taxon>
        <taxon>Gammaproteobacteria</taxon>
        <taxon>Chromatiales</taxon>
        <taxon>Halothiobacillaceae</taxon>
        <taxon>Halothiobacillus</taxon>
    </lineage>
</organism>
<dbReference type="EMBL" id="CP001801">
    <property type="protein sequence ID" value="ACX95775.1"/>
    <property type="molecule type" value="Genomic_DNA"/>
</dbReference>
<evidence type="ECO:0000313" key="2">
    <source>
        <dbReference type="EMBL" id="ACX95775.1"/>
    </source>
</evidence>
<accession>D0KZA2</accession>
<dbReference type="KEGG" id="hna:Hneap_0933"/>
<evidence type="ECO:0000256" key="1">
    <source>
        <dbReference type="SAM" id="MobiDB-lite"/>
    </source>
</evidence>
<sequence>MSRDVTLFPTGIWHWPRCRSLTSDDMHALINLWGGDTSCIGVSQYRDSRATDVKMSVDGYGAALQNIQNRDLIFMDSETGEIFVKDWFRIHKFKGVGKAIALRQIDKIESESIRCLVLEAISNRPQCGLGGGNQQLSSPTPPTTTNSPASEARNTNTPEHLAQGTKPPPSAGECIELFKKNEKWSELIGRVNKSSQKHFLGQLSQLTLRGGVAVSDKHVDAIMIYLLGGAHSVIGATQGILDRGGWDPVRLADAARPGESAAEAKIRLAGVGAQEHDPASDAVPQPPMRENHEHDLNIITSAIKNNMKKFPRNPELVEPEFVLLKKLSPEDPLIQQFENHKKAAAGTAA</sequence>
<dbReference type="Proteomes" id="UP000009102">
    <property type="component" value="Chromosome"/>
</dbReference>
<evidence type="ECO:0000313" key="3">
    <source>
        <dbReference type="Proteomes" id="UP000009102"/>
    </source>
</evidence>
<dbReference type="HOGENOM" id="CLU_794027_0_0_6"/>
<name>D0KZA2_HALNC</name>